<dbReference type="InterPro" id="IPR008920">
    <property type="entry name" value="TF_FadR/GntR_C"/>
</dbReference>
<keyword evidence="1" id="KW-0805">Transcription regulation</keyword>
<evidence type="ECO:0000313" key="6">
    <source>
        <dbReference type="Proteomes" id="UP000214646"/>
    </source>
</evidence>
<keyword evidence="2" id="KW-0238">DNA-binding</keyword>
<gene>
    <name evidence="5" type="ORF">FRUB_10532</name>
</gene>
<dbReference type="AlphaFoldDB" id="A0A225CYZ3"/>
<accession>A0A225CYZ3</accession>
<evidence type="ECO:0000256" key="3">
    <source>
        <dbReference type="ARBA" id="ARBA00023163"/>
    </source>
</evidence>
<keyword evidence="6" id="KW-1185">Reference proteome</keyword>
<keyword evidence="3" id="KW-0804">Transcription</keyword>
<dbReference type="Pfam" id="PF07729">
    <property type="entry name" value="FCD"/>
    <property type="match status" value="1"/>
</dbReference>
<dbReference type="PANTHER" id="PTHR43537:SF24">
    <property type="entry name" value="GLUCONATE OPERON TRANSCRIPTIONAL REPRESSOR"/>
    <property type="match status" value="1"/>
</dbReference>
<dbReference type="SUPFAM" id="SSF48008">
    <property type="entry name" value="GntR ligand-binding domain-like"/>
    <property type="match status" value="1"/>
</dbReference>
<dbReference type="Gene3D" id="1.20.120.530">
    <property type="entry name" value="GntR ligand-binding domain-like"/>
    <property type="match status" value="1"/>
</dbReference>
<dbReference type="SMART" id="SM00895">
    <property type="entry name" value="FCD"/>
    <property type="match status" value="1"/>
</dbReference>
<dbReference type="Proteomes" id="UP000214646">
    <property type="component" value="Unassembled WGS sequence"/>
</dbReference>
<organism evidence="5 6">
    <name type="scientific">Fimbriiglobus ruber</name>
    <dbReference type="NCBI Taxonomy" id="1908690"/>
    <lineage>
        <taxon>Bacteria</taxon>
        <taxon>Pseudomonadati</taxon>
        <taxon>Planctomycetota</taxon>
        <taxon>Planctomycetia</taxon>
        <taxon>Gemmatales</taxon>
        <taxon>Gemmataceae</taxon>
        <taxon>Fimbriiglobus</taxon>
    </lineage>
</organism>
<evidence type="ECO:0000259" key="4">
    <source>
        <dbReference type="SMART" id="SM00895"/>
    </source>
</evidence>
<proteinExistence type="predicted"/>
<comment type="caution">
    <text evidence="5">The sequence shown here is derived from an EMBL/GenBank/DDBJ whole genome shotgun (WGS) entry which is preliminary data.</text>
</comment>
<feature type="domain" description="GntR C-terminal" evidence="4">
    <location>
        <begin position="3"/>
        <end position="125"/>
    </location>
</feature>
<dbReference type="EMBL" id="NIDE01000020">
    <property type="protein sequence ID" value="OWK34561.1"/>
    <property type="molecule type" value="Genomic_DNA"/>
</dbReference>
<protein>
    <submittedName>
        <fullName evidence="5">Transcriptional regulator, GntR family</fullName>
    </submittedName>
</protein>
<evidence type="ECO:0000256" key="1">
    <source>
        <dbReference type="ARBA" id="ARBA00023015"/>
    </source>
</evidence>
<name>A0A225CYZ3_9BACT</name>
<dbReference type="GO" id="GO:0003677">
    <property type="term" value="F:DNA binding"/>
    <property type="evidence" value="ECO:0007669"/>
    <property type="project" value="UniProtKB-KW"/>
</dbReference>
<evidence type="ECO:0000313" key="5">
    <source>
        <dbReference type="EMBL" id="OWK34561.1"/>
    </source>
</evidence>
<sequence>MREAYLVRGVLEQTAAATAAPVFRGNKGELREACEAIVGAAEAGDLAGQAAKNTAFHRLIVEASGNGVLLRLWDSLAFETRTRVRMNRPGADLVRDAQTHRPIVDAFEKGDGKTAGKLLREHAESFAPSEDEAGAG</sequence>
<reference evidence="6" key="1">
    <citation type="submission" date="2017-06" db="EMBL/GenBank/DDBJ databases">
        <title>Genome analysis of Fimbriiglobus ruber SP5, the first member of the order Planctomycetales with confirmed chitinolytic capability.</title>
        <authorList>
            <person name="Ravin N.V."/>
            <person name="Rakitin A.L."/>
            <person name="Ivanova A.A."/>
            <person name="Beletsky A.V."/>
            <person name="Kulichevskaya I.S."/>
            <person name="Mardanov A.V."/>
            <person name="Dedysh S.N."/>
        </authorList>
    </citation>
    <scope>NUCLEOTIDE SEQUENCE [LARGE SCALE GENOMIC DNA]</scope>
    <source>
        <strain evidence="6">SP5</strain>
    </source>
</reference>
<evidence type="ECO:0000256" key="2">
    <source>
        <dbReference type="ARBA" id="ARBA00023125"/>
    </source>
</evidence>
<dbReference type="PANTHER" id="PTHR43537">
    <property type="entry name" value="TRANSCRIPTIONAL REGULATOR, GNTR FAMILY"/>
    <property type="match status" value="1"/>
</dbReference>
<dbReference type="InterPro" id="IPR011711">
    <property type="entry name" value="GntR_C"/>
</dbReference>